<dbReference type="AlphaFoldDB" id="A0AAV4VCF4"/>
<evidence type="ECO:0000256" key="1">
    <source>
        <dbReference type="PROSITE-ProRule" id="PRU00047"/>
    </source>
</evidence>
<reference evidence="5 6" key="1">
    <citation type="submission" date="2021-06" db="EMBL/GenBank/DDBJ databases">
        <title>Caerostris darwini draft genome.</title>
        <authorList>
            <person name="Kono N."/>
            <person name="Arakawa K."/>
        </authorList>
    </citation>
    <scope>NUCLEOTIDE SEQUENCE [LARGE SCALE GENOMIC DNA]</scope>
</reference>
<feature type="region of interest" description="Disordered" evidence="3">
    <location>
        <begin position="142"/>
        <end position="170"/>
    </location>
</feature>
<dbReference type="GO" id="GO:0003676">
    <property type="term" value="F:nucleic acid binding"/>
    <property type="evidence" value="ECO:0007669"/>
    <property type="project" value="InterPro"/>
</dbReference>
<dbReference type="EMBL" id="BPLQ01012828">
    <property type="protein sequence ID" value="GIY68091.1"/>
    <property type="molecule type" value="Genomic_DNA"/>
</dbReference>
<dbReference type="InterPro" id="IPR001878">
    <property type="entry name" value="Znf_CCHC"/>
</dbReference>
<organism evidence="5 6">
    <name type="scientific">Caerostris darwini</name>
    <dbReference type="NCBI Taxonomy" id="1538125"/>
    <lineage>
        <taxon>Eukaryota</taxon>
        <taxon>Metazoa</taxon>
        <taxon>Ecdysozoa</taxon>
        <taxon>Arthropoda</taxon>
        <taxon>Chelicerata</taxon>
        <taxon>Arachnida</taxon>
        <taxon>Araneae</taxon>
        <taxon>Araneomorphae</taxon>
        <taxon>Entelegynae</taxon>
        <taxon>Araneoidea</taxon>
        <taxon>Araneidae</taxon>
        <taxon>Caerostris</taxon>
    </lineage>
</organism>
<evidence type="ECO:0000256" key="3">
    <source>
        <dbReference type="SAM" id="MobiDB-lite"/>
    </source>
</evidence>
<dbReference type="InterPro" id="IPR036875">
    <property type="entry name" value="Znf_CCHC_sf"/>
</dbReference>
<comment type="caution">
    <text evidence="5">The sequence shown here is derived from an EMBL/GenBank/DDBJ whole genome shotgun (WGS) entry which is preliminary data.</text>
</comment>
<sequence length="400" mass="45148">MDNMLEELLPPADLLKGISYNADDTLKVALGYYKNILYLADKKDIRSDSRTAFRDNAMGLLSLLQSQTIKMAQLQGRLTELEKSKDAEESSILALVEGRMTDMERNLNDKLRSVQHLPPPILPIPDKPSFSAIVKATPALKNQPKQAPKQRKQHLAVIKPKDENSNSSDTKTFIQKSVDINSVQIGVKRVSNVRKGGILIETVDDKDLDKLIRELDSNPDIKEKFDFGKPIQRNPQIICFGVSNETTEATVANCIKLHCSLDESSTDIKILHSFKGARGRNWIIESTPEVFKTLSKATKISIGWERISYKEYVRPRQCFKCCKFGHLAKHCQEPKDLCTNCGNPDHTWKDCKAAPKCVNCSHNNQRLNTKTPTNHSCTSKECPTYQKEIKFIISKTNYGQ</sequence>
<dbReference type="SUPFAM" id="SSF57756">
    <property type="entry name" value="Retrovirus zinc finger-like domains"/>
    <property type="match status" value="1"/>
</dbReference>
<evidence type="ECO:0000259" key="4">
    <source>
        <dbReference type="PROSITE" id="PS50158"/>
    </source>
</evidence>
<keyword evidence="6" id="KW-1185">Reference proteome</keyword>
<proteinExistence type="predicted"/>
<dbReference type="Proteomes" id="UP001054837">
    <property type="component" value="Unassembled WGS sequence"/>
</dbReference>
<evidence type="ECO:0000313" key="5">
    <source>
        <dbReference type="EMBL" id="GIY68091.1"/>
    </source>
</evidence>
<keyword evidence="2" id="KW-0175">Coiled coil</keyword>
<protein>
    <recommendedName>
        <fullName evidence="4">CCHC-type domain-containing protein</fullName>
    </recommendedName>
</protein>
<dbReference type="PROSITE" id="PS50158">
    <property type="entry name" value="ZF_CCHC"/>
    <property type="match status" value="1"/>
</dbReference>
<keyword evidence="1" id="KW-0862">Zinc</keyword>
<accession>A0AAV4VCF4</accession>
<keyword evidence="1" id="KW-0863">Zinc-finger</keyword>
<feature type="coiled-coil region" evidence="2">
    <location>
        <begin position="64"/>
        <end position="91"/>
    </location>
</feature>
<name>A0AAV4VCF4_9ARAC</name>
<evidence type="ECO:0000256" key="2">
    <source>
        <dbReference type="SAM" id="Coils"/>
    </source>
</evidence>
<keyword evidence="1" id="KW-0479">Metal-binding</keyword>
<dbReference type="Gene3D" id="4.10.60.10">
    <property type="entry name" value="Zinc finger, CCHC-type"/>
    <property type="match status" value="1"/>
</dbReference>
<dbReference type="SMART" id="SM00343">
    <property type="entry name" value="ZnF_C2HC"/>
    <property type="match status" value="2"/>
</dbReference>
<feature type="domain" description="CCHC-type" evidence="4">
    <location>
        <begin position="318"/>
        <end position="333"/>
    </location>
</feature>
<gene>
    <name evidence="5" type="primary">AVEN_119266_1</name>
    <name evidence="5" type="ORF">CDAR_453061</name>
</gene>
<evidence type="ECO:0000313" key="6">
    <source>
        <dbReference type="Proteomes" id="UP001054837"/>
    </source>
</evidence>
<dbReference type="GO" id="GO:0008270">
    <property type="term" value="F:zinc ion binding"/>
    <property type="evidence" value="ECO:0007669"/>
    <property type="project" value="UniProtKB-KW"/>
</dbReference>